<evidence type="ECO:0000313" key="2">
    <source>
        <dbReference type="EMBL" id="VAV92897.1"/>
    </source>
</evidence>
<evidence type="ECO:0008006" key="3">
    <source>
        <dbReference type="Google" id="ProtNLM"/>
    </source>
</evidence>
<feature type="transmembrane region" description="Helical" evidence="1">
    <location>
        <begin position="24"/>
        <end position="44"/>
    </location>
</feature>
<evidence type="ECO:0000256" key="1">
    <source>
        <dbReference type="SAM" id="Phobius"/>
    </source>
</evidence>
<sequence>MVELGLSPIDAQIWEYRAMDNTPTVVRLAIAAPLAFAVTIALPVGAAESTLPMSDPETTGITLGCNPPDNDRFCPDNVVTREQMAAFLQRALAP</sequence>
<accession>A0A3B0RLJ1</accession>
<proteinExistence type="predicted"/>
<organism evidence="2">
    <name type="scientific">hydrothermal vent metagenome</name>
    <dbReference type="NCBI Taxonomy" id="652676"/>
    <lineage>
        <taxon>unclassified sequences</taxon>
        <taxon>metagenomes</taxon>
        <taxon>ecological metagenomes</taxon>
    </lineage>
</organism>
<name>A0A3B0RLJ1_9ZZZZ</name>
<reference evidence="2" key="1">
    <citation type="submission" date="2018-06" db="EMBL/GenBank/DDBJ databases">
        <authorList>
            <person name="Zhirakovskaya E."/>
        </authorList>
    </citation>
    <scope>NUCLEOTIDE SEQUENCE</scope>
</reference>
<keyword evidence="1" id="KW-0472">Membrane</keyword>
<dbReference type="AlphaFoldDB" id="A0A3B0RLJ1"/>
<gene>
    <name evidence="2" type="ORF">MNBD_ACTINO02-2304</name>
</gene>
<protein>
    <recommendedName>
        <fullName evidence="3">SLH domain-containing protein</fullName>
    </recommendedName>
</protein>
<dbReference type="EMBL" id="UOEK01000034">
    <property type="protein sequence ID" value="VAV92897.1"/>
    <property type="molecule type" value="Genomic_DNA"/>
</dbReference>
<keyword evidence="1" id="KW-0812">Transmembrane</keyword>
<keyword evidence="1" id="KW-1133">Transmembrane helix</keyword>